<dbReference type="PROSITE" id="PS51634">
    <property type="entry name" value="CRC"/>
    <property type="match status" value="1"/>
</dbReference>
<dbReference type="Proteomes" id="UP001206925">
    <property type="component" value="Unassembled WGS sequence"/>
</dbReference>
<proteinExistence type="predicted"/>
<comment type="caution">
    <text evidence="3">The sequence shown here is derived from an EMBL/GenBank/DDBJ whole genome shotgun (WGS) entry which is preliminary data.</text>
</comment>
<feature type="compositionally biased region" description="Polar residues" evidence="1">
    <location>
        <begin position="45"/>
        <end position="63"/>
    </location>
</feature>
<evidence type="ECO:0000256" key="1">
    <source>
        <dbReference type="SAM" id="MobiDB-lite"/>
    </source>
</evidence>
<sequence>GGVGCSINCRCEGCKNTFGRKDGSDLDLEVNECDMIIEAEPVSATPATPSRFGSSRQPISLLNSKGKPPRSFLSTTGSSSNPRLGKLNPFKSGMTKQLQTVGENEIANVFEEENNRSPISGVKSCSPNSKRVSPPHSTSNSNSIMGQRSSRKLILQSIPSFPCLTPNTKQ</sequence>
<dbReference type="EMBL" id="JAMZMK010000551">
    <property type="protein sequence ID" value="KAI7756153.1"/>
    <property type="molecule type" value="Genomic_DNA"/>
</dbReference>
<feature type="domain" description="CRC" evidence="2">
    <location>
        <begin position="1"/>
        <end position="19"/>
    </location>
</feature>
<name>A0AAD5D942_AMBAR</name>
<reference evidence="3" key="1">
    <citation type="submission" date="2022-06" db="EMBL/GenBank/DDBJ databases">
        <title>Uncovering the hologenomic basis of an extraordinary plant invasion.</title>
        <authorList>
            <person name="Bieker V.C."/>
            <person name="Martin M.D."/>
            <person name="Gilbert T."/>
            <person name="Hodgins K."/>
            <person name="Battlay P."/>
            <person name="Petersen B."/>
            <person name="Wilson J."/>
        </authorList>
    </citation>
    <scope>NUCLEOTIDE SEQUENCE</scope>
    <source>
        <strain evidence="3">AA19_3_7</strain>
        <tissue evidence="3">Leaf</tissue>
    </source>
</reference>
<evidence type="ECO:0000313" key="4">
    <source>
        <dbReference type="Proteomes" id="UP001206925"/>
    </source>
</evidence>
<evidence type="ECO:0000313" key="3">
    <source>
        <dbReference type="EMBL" id="KAI7756153.1"/>
    </source>
</evidence>
<dbReference type="GO" id="GO:0003700">
    <property type="term" value="F:DNA-binding transcription factor activity"/>
    <property type="evidence" value="ECO:0007669"/>
    <property type="project" value="InterPro"/>
</dbReference>
<dbReference type="PANTHER" id="PTHR46159">
    <property type="entry name" value="PROTEIN TESMIN/TSO1-LIKE CXC 2"/>
    <property type="match status" value="1"/>
</dbReference>
<feature type="compositionally biased region" description="Polar residues" evidence="1">
    <location>
        <begin position="72"/>
        <end position="82"/>
    </location>
</feature>
<dbReference type="InterPro" id="IPR005172">
    <property type="entry name" value="CRC"/>
</dbReference>
<evidence type="ECO:0000259" key="2">
    <source>
        <dbReference type="PROSITE" id="PS51634"/>
    </source>
</evidence>
<dbReference type="AlphaFoldDB" id="A0AAD5D942"/>
<accession>A0AAD5D942</accession>
<feature type="region of interest" description="Disordered" evidence="1">
    <location>
        <begin position="42"/>
        <end position="91"/>
    </location>
</feature>
<feature type="region of interest" description="Disordered" evidence="1">
    <location>
        <begin position="111"/>
        <end position="151"/>
    </location>
</feature>
<feature type="compositionally biased region" description="Polar residues" evidence="1">
    <location>
        <begin position="123"/>
        <end position="148"/>
    </location>
</feature>
<protein>
    <recommendedName>
        <fullName evidence="2">CRC domain-containing protein</fullName>
    </recommendedName>
</protein>
<dbReference type="InterPro" id="IPR044522">
    <property type="entry name" value="TSO1-like"/>
</dbReference>
<gene>
    <name evidence="3" type="ORF">M8C21_024000</name>
</gene>
<feature type="non-terminal residue" evidence="3">
    <location>
        <position position="170"/>
    </location>
</feature>
<organism evidence="3 4">
    <name type="scientific">Ambrosia artemisiifolia</name>
    <name type="common">Common ragweed</name>
    <dbReference type="NCBI Taxonomy" id="4212"/>
    <lineage>
        <taxon>Eukaryota</taxon>
        <taxon>Viridiplantae</taxon>
        <taxon>Streptophyta</taxon>
        <taxon>Embryophyta</taxon>
        <taxon>Tracheophyta</taxon>
        <taxon>Spermatophyta</taxon>
        <taxon>Magnoliopsida</taxon>
        <taxon>eudicotyledons</taxon>
        <taxon>Gunneridae</taxon>
        <taxon>Pentapetalae</taxon>
        <taxon>asterids</taxon>
        <taxon>campanulids</taxon>
        <taxon>Asterales</taxon>
        <taxon>Asteraceae</taxon>
        <taxon>Asteroideae</taxon>
        <taxon>Heliantheae alliance</taxon>
        <taxon>Heliantheae</taxon>
        <taxon>Ambrosia</taxon>
    </lineage>
</organism>
<dbReference type="PANTHER" id="PTHR46159:SF12">
    <property type="entry name" value="PROTEIN TESMIN_TSO1-LIKE CXC 3-RELATED"/>
    <property type="match status" value="1"/>
</dbReference>
<keyword evidence="4" id="KW-1185">Reference proteome</keyword>